<evidence type="ECO:0000256" key="2">
    <source>
        <dbReference type="SAM" id="Phobius"/>
    </source>
</evidence>
<feature type="transmembrane region" description="Helical" evidence="2">
    <location>
        <begin position="236"/>
        <end position="256"/>
    </location>
</feature>
<keyword evidence="4" id="KW-1185">Reference proteome</keyword>
<organism evidence="4 5">
    <name type="scientific">Diaphorina citri</name>
    <name type="common">Asian citrus psyllid</name>
    <dbReference type="NCBI Taxonomy" id="121845"/>
    <lineage>
        <taxon>Eukaryota</taxon>
        <taxon>Metazoa</taxon>
        <taxon>Ecdysozoa</taxon>
        <taxon>Arthropoda</taxon>
        <taxon>Hexapoda</taxon>
        <taxon>Insecta</taxon>
        <taxon>Pterygota</taxon>
        <taxon>Neoptera</taxon>
        <taxon>Paraneoptera</taxon>
        <taxon>Hemiptera</taxon>
        <taxon>Sternorrhyncha</taxon>
        <taxon>Psylloidea</taxon>
        <taxon>Psyllidae</taxon>
        <taxon>Diaphorininae</taxon>
        <taxon>Diaphorina</taxon>
    </lineage>
</organism>
<reference evidence="5" key="1">
    <citation type="submission" date="2025-08" db="UniProtKB">
        <authorList>
            <consortium name="RefSeq"/>
        </authorList>
    </citation>
    <scope>IDENTIFICATION</scope>
</reference>
<protein>
    <submittedName>
        <fullName evidence="5">Sporozoite surface protein 2-like</fullName>
    </submittedName>
</protein>
<gene>
    <name evidence="5" type="primary">LOC103514838</name>
</gene>
<keyword evidence="2" id="KW-0472">Membrane</keyword>
<dbReference type="KEGG" id="dci:103514838"/>
<feature type="chain" id="PRO_5010204350" evidence="3">
    <location>
        <begin position="25"/>
        <end position="511"/>
    </location>
</feature>
<name>A0A1S3DAS1_DIACI</name>
<keyword evidence="2" id="KW-0812">Transmembrane</keyword>
<dbReference type="RefSeq" id="XP_008477973.1">
    <property type="nucleotide sequence ID" value="XM_008479751.2"/>
</dbReference>
<dbReference type="AlphaFoldDB" id="A0A1S3DAS1"/>
<dbReference type="PaxDb" id="121845-A0A1S3DAS1"/>
<evidence type="ECO:0000256" key="3">
    <source>
        <dbReference type="SAM" id="SignalP"/>
    </source>
</evidence>
<feature type="signal peptide" evidence="3">
    <location>
        <begin position="1"/>
        <end position="24"/>
    </location>
</feature>
<dbReference type="GeneID" id="103514838"/>
<sequence length="511" mass="58342">MNQFTILLSSVMIPFFLLPISTDAQNSMQMEKITYQGNSNANEMYQGNSNANEMYQGNSNANEMYQGNSNANEMYQGNSNANEMYQGNSNANEMYQGNSNANEMYQGNSNANEIYQGNSNADEMYRGNSNANEMYRGNSNANKMYQGNSNANEISLEEEQVLADNQNEYRRGRRRKRGSLDTIVGFVSPRYWLWMRTIPDSLTTVDNSYGFRTTIWPLKHKPPPTKIVPLWCVLEVMFWPLVCIYCLLAFCLAFCFGRYFRKANCLCESLGYVRTCLLMNFCCCCAKRVACKFCEEHVVKDDVNEKSICLQELKEKCNAQSLYDEQRNMSMTSISPGRPNSGPRRLNSPWTQNGPNRPNSPWTQNGPNRPKTPRTQNGPNRPNSPRTQNGPNRPNSPWTQNGPRRPNNASYSDQSSNSVHNYQNFPHYDNQSRQSIQNVDFPNTHCSRYANRGHLDDDTTISSLSTYDNDLPMYSRPLNFRQPQSSTSRICDRLDKGPSVSFDLSNLASRN</sequence>
<evidence type="ECO:0000256" key="1">
    <source>
        <dbReference type="SAM" id="MobiDB-lite"/>
    </source>
</evidence>
<keyword evidence="3" id="KW-0732">Signal</keyword>
<dbReference type="Proteomes" id="UP000079169">
    <property type="component" value="Unplaced"/>
</dbReference>
<feature type="compositionally biased region" description="Polar residues" evidence="1">
    <location>
        <begin position="348"/>
        <end position="428"/>
    </location>
</feature>
<evidence type="ECO:0000313" key="5">
    <source>
        <dbReference type="RefSeq" id="XP_008477973.1"/>
    </source>
</evidence>
<keyword evidence="2" id="KW-1133">Transmembrane helix</keyword>
<feature type="region of interest" description="Disordered" evidence="1">
    <location>
        <begin position="330"/>
        <end position="428"/>
    </location>
</feature>
<evidence type="ECO:0000313" key="4">
    <source>
        <dbReference type="Proteomes" id="UP000079169"/>
    </source>
</evidence>
<proteinExistence type="predicted"/>
<accession>A0A1S3DAS1</accession>